<feature type="chain" id="PRO_5003868017" description="Methyltransferase FkbM domain-containing protein" evidence="1">
    <location>
        <begin position="25"/>
        <end position="789"/>
    </location>
</feature>
<evidence type="ECO:0000256" key="1">
    <source>
        <dbReference type="SAM" id="SignalP"/>
    </source>
</evidence>
<dbReference type="EnsemblProtists" id="PYU1_T005523">
    <property type="protein sequence ID" value="PYU1_T005523"/>
    <property type="gene ID" value="PYU1_G005512"/>
</dbReference>
<keyword evidence="3" id="KW-1185">Reference proteome</keyword>
<feature type="signal peptide" evidence="1">
    <location>
        <begin position="1"/>
        <end position="24"/>
    </location>
</feature>
<dbReference type="STRING" id="431595.K3WKN1"/>
<dbReference type="HOGENOM" id="CLU_019927_0_0_1"/>
<organism evidence="2 3">
    <name type="scientific">Globisporangium ultimum (strain ATCC 200006 / CBS 805.95 / DAOM BR144)</name>
    <name type="common">Pythium ultimum</name>
    <dbReference type="NCBI Taxonomy" id="431595"/>
    <lineage>
        <taxon>Eukaryota</taxon>
        <taxon>Sar</taxon>
        <taxon>Stramenopiles</taxon>
        <taxon>Oomycota</taxon>
        <taxon>Peronosporomycetes</taxon>
        <taxon>Pythiales</taxon>
        <taxon>Pythiaceae</taxon>
        <taxon>Globisporangium</taxon>
    </lineage>
</organism>
<sequence>MAARSAWPMTPALALVAALHVACALGGGLLNGGIDAFTPTLASHLEAAILAADASLCNRIRVPHANVRHELVHLHSFENIDEQARRLCTHRGVVEHRCALVDRELQAAAREMAALDVTEAAVNVTFDFTLSFSLSQQVDRDVGDIATSSTDKSLGLLTVFPEQALEETVANHCAVFNLTNRVCLELYVGIRNQVTDLWGCANETRESDVSEAASAEKSSDKIIEGFPSSLASLPSASPSSDEFTHSDADNVTVIQVPVHVDGQELTFVLWPTQDLDLEVALFCRKHSVPRGACEDVTHAIQATSASSTGSSTLPPEREEVCIYGNYMPTPSICGELPFPDKVFFEAYQLLLGHHFLLFLPKRVVMRDNATEPLSLEHVSVDDSEWLGAVHLEIVMPSVKLVDITLKTKIHPVLATPQTYLNAEIHTMYFDESDALYRLCILHNDDFDCMNASKLTILDTDDNGSEDHDYAVDRSLTIHAPIFNASTGSHEITVMLVNEFGNASAVSNTVTINVNLVAIAKPLPHDPTAMIDVSAFVQKRPSLCPEPLATTLHNGALAWICELWRHEWGQFSQNGEDGVLKSIFYNIGTTSKKYVEFGTEDGSQCNTRYWRENYGWSGLLMDGRYANKAINLHCEFVTAENINALFAKYNVSRQIDLLSIDVDFNDYWILDAIDRDRFAPRVIVIEYNAHIPPNEARSVKYRADAVWDGRTDFFGTSMGALYHWGVRNSYSLVYCESHGVNCFLVHNDALMGVNVSAFLHAEDVFAPPNFFGKGWSYPNASRPGDEWVWL</sequence>
<accession>K3WKN1</accession>
<proteinExistence type="predicted"/>
<dbReference type="EMBL" id="GL376633">
    <property type="status" value="NOT_ANNOTATED_CDS"/>
    <property type="molecule type" value="Genomic_DNA"/>
</dbReference>
<reference evidence="3" key="1">
    <citation type="journal article" date="2010" name="Genome Biol.">
        <title>Genome sequence of the necrotrophic plant pathogen Pythium ultimum reveals original pathogenicity mechanisms and effector repertoire.</title>
        <authorList>
            <person name="Levesque C.A."/>
            <person name="Brouwer H."/>
            <person name="Cano L."/>
            <person name="Hamilton J.P."/>
            <person name="Holt C."/>
            <person name="Huitema E."/>
            <person name="Raffaele S."/>
            <person name="Robideau G.P."/>
            <person name="Thines M."/>
            <person name="Win J."/>
            <person name="Zerillo M.M."/>
            <person name="Beakes G.W."/>
            <person name="Boore J.L."/>
            <person name="Busam D."/>
            <person name="Dumas B."/>
            <person name="Ferriera S."/>
            <person name="Fuerstenberg S.I."/>
            <person name="Gachon C.M."/>
            <person name="Gaulin E."/>
            <person name="Govers F."/>
            <person name="Grenville-Briggs L."/>
            <person name="Horner N."/>
            <person name="Hostetler J."/>
            <person name="Jiang R.H."/>
            <person name="Johnson J."/>
            <person name="Krajaejun T."/>
            <person name="Lin H."/>
            <person name="Meijer H.J."/>
            <person name="Moore B."/>
            <person name="Morris P."/>
            <person name="Phuntmart V."/>
            <person name="Puiu D."/>
            <person name="Shetty J."/>
            <person name="Stajich J.E."/>
            <person name="Tripathy S."/>
            <person name="Wawra S."/>
            <person name="van West P."/>
            <person name="Whitty B.R."/>
            <person name="Coutinho P.M."/>
            <person name="Henrissat B."/>
            <person name="Martin F."/>
            <person name="Thomas P.D."/>
            <person name="Tyler B.M."/>
            <person name="De Vries R.P."/>
            <person name="Kamoun S."/>
            <person name="Yandell M."/>
            <person name="Tisserat N."/>
            <person name="Buell C.R."/>
        </authorList>
    </citation>
    <scope>NUCLEOTIDE SEQUENCE</scope>
    <source>
        <strain evidence="3">DAOM:BR144</strain>
    </source>
</reference>
<dbReference type="InParanoid" id="K3WKN1"/>
<dbReference type="VEuPathDB" id="FungiDB:PYU1_G005512"/>
<protein>
    <recommendedName>
        <fullName evidence="4">Methyltransferase FkbM domain-containing protein</fullName>
    </recommendedName>
</protein>
<name>K3WKN1_GLOUD</name>
<evidence type="ECO:0000313" key="3">
    <source>
        <dbReference type="Proteomes" id="UP000019132"/>
    </source>
</evidence>
<reference evidence="2" key="3">
    <citation type="submission" date="2015-02" db="UniProtKB">
        <authorList>
            <consortium name="EnsemblProtists"/>
        </authorList>
    </citation>
    <scope>IDENTIFICATION</scope>
    <source>
        <strain evidence="2">DAOM BR144</strain>
    </source>
</reference>
<reference evidence="3" key="2">
    <citation type="submission" date="2010-04" db="EMBL/GenBank/DDBJ databases">
        <authorList>
            <person name="Buell R."/>
            <person name="Hamilton J."/>
            <person name="Hostetler J."/>
        </authorList>
    </citation>
    <scope>NUCLEOTIDE SEQUENCE [LARGE SCALE GENOMIC DNA]</scope>
    <source>
        <strain evidence="3">DAOM:BR144</strain>
    </source>
</reference>
<dbReference type="eggNOG" id="ENOG502RXF5">
    <property type="taxonomic scope" value="Eukaryota"/>
</dbReference>
<dbReference type="AlphaFoldDB" id="K3WKN1"/>
<keyword evidence="1" id="KW-0732">Signal</keyword>
<evidence type="ECO:0000313" key="2">
    <source>
        <dbReference type="EnsemblProtists" id="PYU1_T005523"/>
    </source>
</evidence>
<dbReference type="Proteomes" id="UP000019132">
    <property type="component" value="Unassembled WGS sequence"/>
</dbReference>
<evidence type="ECO:0008006" key="4">
    <source>
        <dbReference type="Google" id="ProtNLM"/>
    </source>
</evidence>